<dbReference type="Proteomes" id="UP000839827">
    <property type="component" value="Unassembled WGS sequence"/>
</dbReference>
<dbReference type="AlphaFoldDB" id="A0A5X8XZR8"/>
<dbReference type="EMBL" id="AAHYLK010000047">
    <property type="protein sequence ID" value="ECB7109458.1"/>
    <property type="molecule type" value="Genomic_DNA"/>
</dbReference>
<accession>A0A5X8XZR8</accession>
<name>A0A5X8XZR8_SALNE</name>
<reference evidence="1" key="1">
    <citation type="submission" date="2019-01" db="EMBL/GenBank/DDBJ databases">
        <authorList>
            <person name="Ashton P.M."/>
            <person name="Dallman T."/>
            <person name="Nair S."/>
            <person name="De Pinna E."/>
            <person name="Peters T."/>
            <person name="Grant K."/>
        </authorList>
    </citation>
    <scope>NUCLEOTIDE SEQUENCE</scope>
    <source>
        <strain evidence="2">271153</strain>
        <strain evidence="1">500372</strain>
    </source>
</reference>
<sequence>MNTSGIREMVVTALKGKTSAQARVYSPRDWPTHEEMYPVILVQTPHEEKASLGNAAPEFTVTTTVQISVRAQQFDGKENDGAMQALAELEVLRTEVEKAVINSYDLTRQIQQFSAVRSTVGLDASGEGHMAMLVMEMDIEYYQGPEDFYPTELTDLNEIDVTIAMPDGTTQPVTHTDLI</sequence>
<gene>
    <name evidence="2" type="ORF">E1A34_26050</name>
    <name evidence="1" type="ORF">EVG73_22290</name>
</gene>
<proteinExistence type="predicted"/>
<keyword evidence="1" id="KW-0547">Nucleotide-binding</keyword>
<organism evidence="1">
    <name type="scientific">Salmonella newport</name>
    <dbReference type="NCBI Taxonomy" id="108619"/>
    <lineage>
        <taxon>Bacteria</taxon>
        <taxon>Pseudomonadati</taxon>
        <taxon>Pseudomonadota</taxon>
        <taxon>Gammaproteobacteria</taxon>
        <taxon>Enterobacterales</taxon>
        <taxon>Enterobacteriaceae</taxon>
        <taxon>Salmonella</taxon>
    </lineage>
</organism>
<dbReference type="GO" id="GO:0005524">
    <property type="term" value="F:ATP binding"/>
    <property type="evidence" value="ECO:0007669"/>
    <property type="project" value="UniProtKB-KW"/>
</dbReference>
<dbReference type="EMBL" id="AAHWTY010000088">
    <property type="protein sequence ID" value="ECB1915088.1"/>
    <property type="molecule type" value="Genomic_DNA"/>
</dbReference>
<evidence type="ECO:0000313" key="2">
    <source>
        <dbReference type="EMBL" id="ECB7109458.1"/>
    </source>
</evidence>
<protein>
    <submittedName>
        <fullName evidence="1">ATP-binding protein</fullName>
    </submittedName>
</protein>
<comment type="caution">
    <text evidence="1">The sequence shown here is derived from an EMBL/GenBank/DDBJ whole genome shotgun (WGS) entry which is preliminary data.</text>
</comment>
<evidence type="ECO:0000313" key="1">
    <source>
        <dbReference type="EMBL" id="ECB1915088.1"/>
    </source>
</evidence>
<keyword evidence="1" id="KW-0067">ATP-binding</keyword>